<reference evidence="1" key="1">
    <citation type="submission" date="2020-02" db="EMBL/GenBank/DDBJ databases">
        <authorList>
            <person name="Meier V. D."/>
        </authorList>
    </citation>
    <scope>NUCLEOTIDE SEQUENCE</scope>
    <source>
        <strain evidence="1">AVDCRST_MAG10</strain>
    </source>
</reference>
<accession>A0A6J4HUR1</accession>
<gene>
    <name evidence="1" type="ORF">AVDCRST_MAG10-1306</name>
</gene>
<dbReference type="AlphaFoldDB" id="A0A6J4HUR1"/>
<dbReference type="EMBL" id="CADCTB010000087">
    <property type="protein sequence ID" value="CAA9233925.1"/>
    <property type="molecule type" value="Genomic_DNA"/>
</dbReference>
<organism evidence="1">
    <name type="scientific">uncultured Acidimicrobiales bacterium</name>
    <dbReference type="NCBI Taxonomy" id="310071"/>
    <lineage>
        <taxon>Bacteria</taxon>
        <taxon>Bacillati</taxon>
        <taxon>Actinomycetota</taxon>
        <taxon>Acidimicrobiia</taxon>
        <taxon>Acidimicrobiales</taxon>
        <taxon>environmental samples</taxon>
    </lineage>
</organism>
<name>A0A6J4HUR1_9ACTN</name>
<proteinExistence type="predicted"/>
<protein>
    <submittedName>
        <fullName evidence="1">Uncharacterized protein</fullName>
    </submittedName>
</protein>
<evidence type="ECO:0000313" key="1">
    <source>
        <dbReference type="EMBL" id="CAA9233925.1"/>
    </source>
</evidence>
<sequence>MAKSKGKSSGSGRLSWDGRLWDPSGVQYEREVEELTRSEVFDFVRDANIQVAISHGSRPLRWLAPDQRQRVWREELAPNFHDEPNWKPPTGAPGQLPFHAELWKSGARRVVLLTDRD</sequence>